<comment type="caution">
    <text evidence="4">The sequence shown here is derived from an EMBL/GenBank/DDBJ whole genome shotgun (WGS) entry which is preliminary data.</text>
</comment>
<dbReference type="GO" id="GO:0032259">
    <property type="term" value="P:methylation"/>
    <property type="evidence" value="ECO:0007669"/>
    <property type="project" value="UniProtKB-KW"/>
</dbReference>
<dbReference type="Gene3D" id="3.40.50.150">
    <property type="entry name" value="Vaccinia Virus protein VP39"/>
    <property type="match status" value="1"/>
</dbReference>
<protein>
    <submittedName>
        <fullName evidence="4">Class I SAM-dependent methyltransferase</fullName>
    </submittedName>
</protein>
<keyword evidence="1 4" id="KW-0489">Methyltransferase</keyword>
<reference evidence="4 5" key="1">
    <citation type="journal article" date="2019" name="Int. J. Syst. Evol. Microbiol.">
        <title>The Global Catalogue of Microorganisms (GCM) 10K type strain sequencing project: providing services to taxonomists for standard genome sequencing and annotation.</title>
        <authorList>
            <consortium name="The Broad Institute Genomics Platform"/>
            <consortium name="The Broad Institute Genome Sequencing Center for Infectious Disease"/>
            <person name="Wu L."/>
            <person name="Ma J."/>
        </authorList>
    </citation>
    <scope>NUCLEOTIDE SEQUENCE [LARGE SCALE GENOMIC DNA]</scope>
    <source>
        <strain evidence="4 5">JCM 16374</strain>
    </source>
</reference>
<sequence length="224" mass="23849">MTASAPNAPTEPDFLRSTRAAYDTVAVAYERLLRTALAEMPMDRALLGAFADLVRADGAGTVADLGCGPGRITGHLHALGLDVFGVDLSPEMVAVARATHPEIRFEEGTMTGLELADGGLAGVVAWYSIIHTPPELLPAVFDEFHRVLAPGGHLLLAFKAGDELRHLDHAYGHDLALDVYWLTPERVADLTVGAGFAVGTRVLREPEGHENGPQAYLLARKPAA</sequence>
<dbReference type="SUPFAM" id="SSF53335">
    <property type="entry name" value="S-adenosyl-L-methionine-dependent methyltransferases"/>
    <property type="match status" value="1"/>
</dbReference>
<evidence type="ECO:0000256" key="1">
    <source>
        <dbReference type="ARBA" id="ARBA00022603"/>
    </source>
</evidence>
<dbReference type="RefSeq" id="WP_344574466.1">
    <property type="nucleotide sequence ID" value="NZ_BAAARK010000004.1"/>
</dbReference>
<dbReference type="InterPro" id="IPR029063">
    <property type="entry name" value="SAM-dependent_MTases_sf"/>
</dbReference>
<dbReference type="Pfam" id="PF13649">
    <property type="entry name" value="Methyltransf_25"/>
    <property type="match status" value="1"/>
</dbReference>
<dbReference type="PANTHER" id="PTHR43861:SF1">
    <property type="entry name" value="TRANS-ACONITATE 2-METHYLTRANSFERASE"/>
    <property type="match status" value="1"/>
</dbReference>
<dbReference type="GO" id="GO:0008168">
    <property type="term" value="F:methyltransferase activity"/>
    <property type="evidence" value="ECO:0007669"/>
    <property type="project" value="UniProtKB-KW"/>
</dbReference>
<dbReference type="Proteomes" id="UP001500994">
    <property type="component" value="Unassembled WGS sequence"/>
</dbReference>
<accession>A0ABN3RJ08</accession>
<name>A0ABN3RJ08_9ACTN</name>
<evidence type="ECO:0000256" key="2">
    <source>
        <dbReference type="ARBA" id="ARBA00022679"/>
    </source>
</evidence>
<evidence type="ECO:0000259" key="3">
    <source>
        <dbReference type="Pfam" id="PF13649"/>
    </source>
</evidence>
<dbReference type="EMBL" id="BAAARK010000004">
    <property type="protein sequence ID" value="GAA2653383.1"/>
    <property type="molecule type" value="Genomic_DNA"/>
</dbReference>
<dbReference type="CDD" id="cd02440">
    <property type="entry name" value="AdoMet_MTases"/>
    <property type="match status" value="1"/>
</dbReference>
<feature type="domain" description="Methyltransferase" evidence="3">
    <location>
        <begin position="62"/>
        <end position="152"/>
    </location>
</feature>
<dbReference type="InterPro" id="IPR041698">
    <property type="entry name" value="Methyltransf_25"/>
</dbReference>
<keyword evidence="2" id="KW-0808">Transferase</keyword>
<evidence type="ECO:0000313" key="5">
    <source>
        <dbReference type="Proteomes" id="UP001500994"/>
    </source>
</evidence>
<dbReference type="PANTHER" id="PTHR43861">
    <property type="entry name" value="TRANS-ACONITATE 2-METHYLTRANSFERASE-RELATED"/>
    <property type="match status" value="1"/>
</dbReference>
<evidence type="ECO:0000313" key="4">
    <source>
        <dbReference type="EMBL" id="GAA2653383.1"/>
    </source>
</evidence>
<organism evidence="4 5">
    <name type="scientific">Streptomyces lunalinharesii</name>
    <dbReference type="NCBI Taxonomy" id="333384"/>
    <lineage>
        <taxon>Bacteria</taxon>
        <taxon>Bacillati</taxon>
        <taxon>Actinomycetota</taxon>
        <taxon>Actinomycetes</taxon>
        <taxon>Kitasatosporales</taxon>
        <taxon>Streptomycetaceae</taxon>
        <taxon>Streptomyces</taxon>
    </lineage>
</organism>
<gene>
    <name evidence="4" type="ORF">GCM10009864_17750</name>
</gene>
<keyword evidence="5" id="KW-1185">Reference proteome</keyword>
<proteinExistence type="predicted"/>